<keyword evidence="1" id="KW-0812">Transmembrane</keyword>
<dbReference type="EMBL" id="QETB01000001">
    <property type="protein sequence ID" value="PWF27195.1"/>
    <property type="molecule type" value="Genomic_DNA"/>
</dbReference>
<protein>
    <recommendedName>
        <fullName evidence="4">HdeD family acid-resistance protein</fullName>
    </recommendedName>
</protein>
<feature type="transmembrane region" description="Helical" evidence="1">
    <location>
        <begin position="26"/>
        <end position="45"/>
    </location>
</feature>
<dbReference type="GO" id="GO:0005886">
    <property type="term" value="C:plasma membrane"/>
    <property type="evidence" value="ECO:0007669"/>
    <property type="project" value="TreeGrafter"/>
</dbReference>
<keyword evidence="1" id="KW-1133">Transmembrane helix</keyword>
<evidence type="ECO:0000313" key="2">
    <source>
        <dbReference type="EMBL" id="PWF27195.1"/>
    </source>
</evidence>
<feature type="transmembrane region" description="Helical" evidence="1">
    <location>
        <begin position="165"/>
        <end position="187"/>
    </location>
</feature>
<feature type="transmembrane region" description="Helical" evidence="1">
    <location>
        <begin position="83"/>
        <end position="100"/>
    </location>
</feature>
<dbReference type="InterPro" id="IPR005325">
    <property type="entry name" value="DUF308_memb"/>
</dbReference>
<dbReference type="PANTHER" id="PTHR34989">
    <property type="entry name" value="PROTEIN HDED"/>
    <property type="match status" value="1"/>
</dbReference>
<dbReference type="PANTHER" id="PTHR34989:SF1">
    <property type="entry name" value="PROTEIN HDED"/>
    <property type="match status" value="1"/>
</dbReference>
<gene>
    <name evidence="2" type="ORF">DD236_01995</name>
</gene>
<dbReference type="Pfam" id="PF03729">
    <property type="entry name" value="DUF308"/>
    <property type="match status" value="2"/>
</dbReference>
<feature type="transmembrane region" description="Helical" evidence="1">
    <location>
        <begin position="138"/>
        <end position="159"/>
    </location>
</feature>
<sequence>MSSTQPNEYRSGQVHPFEEMKDVSRVWLFVQGALSLIVGIVFLAAPIKSAFVIAIFFGAWLAVTGFTGIIAHFTRDKDLRSGWGLFSSIMSLLAGIVAMIQPGTAAFAITVVVIAWGFAMGFGYITSSFQFKKLGARYWWAILIAGIVAVGVAVVMAAVPGATLLGLVWTIGIFAIVDGVSEILLGFRVKKSAN</sequence>
<feature type="transmembrane region" description="Helical" evidence="1">
    <location>
        <begin position="106"/>
        <end position="126"/>
    </location>
</feature>
<evidence type="ECO:0000256" key="1">
    <source>
        <dbReference type="SAM" id="Phobius"/>
    </source>
</evidence>
<comment type="caution">
    <text evidence="2">The sequence shown here is derived from an EMBL/GenBank/DDBJ whole genome shotgun (WGS) entry which is preliminary data.</text>
</comment>
<accession>A0A2V1K9M6</accession>
<dbReference type="RefSeq" id="WP_109092695.1">
    <property type="nucleotide sequence ID" value="NZ_QETB01000001.1"/>
</dbReference>
<dbReference type="AlphaFoldDB" id="A0A2V1K9M6"/>
<proteinExistence type="predicted"/>
<dbReference type="InterPro" id="IPR052712">
    <property type="entry name" value="Acid_resist_chaperone_HdeD"/>
</dbReference>
<dbReference type="OrthoDB" id="193343at2"/>
<keyword evidence="1" id="KW-0472">Membrane</keyword>
<reference evidence="3" key="1">
    <citation type="submission" date="2018-05" db="EMBL/GenBank/DDBJ databases">
        <authorList>
            <person name="Li Y."/>
        </authorList>
    </citation>
    <scope>NUCLEOTIDE SEQUENCE [LARGE SCALE GENOMIC DNA]</scope>
    <source>
        <strain evidence="3">sk1b4</strain>
    </source>
</reference>
<evidence type="ECO:0008006" key="4">
    <source>
        <dbReference type="Google" id="ProtNLM"/>
    </source>
</evidence>
<name>A0A2V1K9M6_9ACTO</name>
<dbReference type="Proteomes" id="UP000245283">
    <property type="component" value="Unassembled WGS sequence"/>
</dbReference>
<evidence type="ECO:0000313" key="3">
    <source>
        <dbReference type="Proteomes" id="UP000245283"/>
    </source>
</evidence>
<feature type="transmembrane region" description="Helical" evidence="1">
    <location>
        <begin position="51"/>
        <end position="71"/>
    </location>
</feature>
<keyword evidence="3" id="KW-1185">Reference proteome</keyword>
<organism evidence="2 3">
    <name type="scientific">Ancrocorticia populi</name>
    <dbReference type="NCBI Taxonomy" id="2175228"/>
    <lineage>
        <taxon>Bacteria</taxon>
        <taxon>Bacillati</taxon>
        <taxon>Actinomycetota</taxon>
        <taxon>Actinomycetes</taxon>
        <taxon>Actinomycetales</taxon>
        <taxon>Actinomycetaceae</taxon>
        <taxon>Ancrocorticia</taxon>
    </lineage>
</organism>